<dbReference type="GO" id="GO:0016887">
    <property type="term" value="F:ATP hydrolysis activity"/>
    <property type="evidence" value="ECO:0007669"/>
    <property type="project" value="InterPro"/>
</dbReference>
<dbReference type="PROSITE" id="PS00211">
    <property type="entry name" value="ABC_TRANSPORTER_1"/>
    <property type="match status" value="1"/>
</dbReference>
<dbReference type="RefSeq" id="WP_068136403.1">
    <property type="nucleotide sequence ID" value="NZ_AP014924.1"/>
</dbReference>
<sequence>MSALLSVEGLAKRFGGLQAVSDFHLNVPEGTVSSLIGPNGAGKTTVFNLITGIHRPDAGSIRFLGRELARLLPHQVAELGIARTFQTVRLFPNLTCFENVLAGQHCRSRAGVWASLVRTPAQRREEARVQATARRCLEQVGLWRQRDELATSLAYGDRKRLEIARALATEPVLLILDEPAGGLNDRESEALMELILQVRASGVTVLLIEHDMHVVMGISDQVTVMENGRVIATGSPEAVRNAPEVVEAYLGHDDVEEDL</sequence>
<evidence type="ECO:0000256" key="2">
    <source>
        <dbReference type="ARBA" id="ARBA00022741"/>
    </source>
</evidence>
<dbReference type="SUPFAM" id="SSF52540">
    <property type="entry name" value="P-loop containing nucleoside triphosphate hydrolases"/>
    <property type="match status" value="1"/>
</dbReference>
<keyword evidence="1" id="KW-0813">Transport</keyword>
<evidence type="ECO:0000313" key="5">
    <source>
        <dbReference type="EMBL" id="BAS27485.1"/>
    </source>
</evidence>
<keyword evidence="3" id="KW-0067">ATP-binding</keyword>
<protein>
    <submittedName>
        <fullName evidence="5">ABC transporter</fullName>
    </submittedName>
</protein>
<name>A0A0K2SK60_LIMPI</name>
<dbReference type="OrthoDB" id="9779136at2"/>
<organism evidence="5 6">
    <name type="scientific">Limnochorda pilosa</name>
    <dbReference type="NCBI Taxonomy" id="1555112"/>
    <lineage>
        <taxon>Bacteria</taxon>
        <taxon>Bacillati</taxon>
        <taxon>Bacillota</taxon>
        <taxon>Limnochordia</taxon>
        <taxon>Limnochordales</taxon>
        <taxon>Limnochordaceae</taxon>
        <taxon>Limnochorda</taxon>
    </lineage>
</organism>
<dbReference type="Pfam" id="PF00005">
    <property type="entry name" value="ABC_tran"/>
    <property type="match status" value="1"/>
</dbReference>
<dbReference type="InterPro" id="IPR027417">
    <property type="entry name" value="P-loop_NTPase"/>
</dbReference>
<dbReference type="GO" id="GO:0005886">
    <property type="term" value="C:plasma membrane"/>
    <property type="evidence" value="ECO:0007669"/>
    <property type="project" value="TreeGrafter"/>
</dbReference>
<dbReference type="GO" id="GO:0015188">
    <property type="term" value="F:L-isoleucine transmembrane transporter activity"/>
    <property type="evidence" value="ECO:0007669"/>
    <property type="project" value="TreeGrafter"/>
</dbReference>
<dbReference type="InterPro" id="IPR051120">
    <property type="entry name" value="ABC_AA/LPS_Transport"/>
</dbReference>
<dbReference type="SMART" id="SM00382">
    <property type="entry name" value="AAA"/>
    <property type="match status" value="1"/>
</dbReference>
<evidence type="ECO:0000256" key="3">
    <source>
        <dbReference type="ARBA" id="ARBA00022840"/>
    </source>
</evidence>
<proteinExistence type="predicted"/>
<gene>
    <name evidence="5" type="ORF">LIP_1639</name>
</gene>
<dbReference type="PATRIC" id="fig|1555112.3.peg.1672"/>
<dbReference type="Pfam" id="PF12399">
    <property type="entry name" value="BCA_ABC_TP_C"/>
    <property type="match status" value="1"/>
</dbReference>
<dbReference type="InterPro" id="IPR032823">
    <property type="entry name" value="BCA_ABC_TP_C"/>
</dbReference>
<dbReference type="InterPro" id="IPR017871">
    <property type="entry name" value="ABC_transporter-like_CS"/>
</dbReference>
<dbReference type="PANTHER" id="PTHR45772:SF7">
    <property type="entry name" value="AMINO ACID ABC TRANSPORTER ATP-BINDING PROTEIN"/>
    <property type="match status" value="1"/>
</dbReference>
<dbReference type="GO" id="GO:0015192">
    <property type="term" value="F:L-phenylalanine transmembrane transporter activity"/>
    <property type="evidence" value="ECO:0007669"/>
    <property type="project" value="TreeGrafter"/>
</dbReference>
<dbReference type="InterPro" id="IPR003439">
    <property type="entry name" value="ABC_transporter-like_ATP-bd"/>
</dbReference>
<dbReference type="Proteomes" id="UP000065807">
    <property type="component" value="Chromosome"/>
</dbReference>
<dbReference type="GO" id="GO:0005524">
    <property type="term" value="F:ATP binding"/>
    <property type="evidence" value="ECO:0007669"/>
    <property type="project" value="UniProtKB-KW"/>
</dbReference>
<dbReference type="AlphaFoldDB" id="A0A0K2SK60"/>
<evidence type="ECO:0000259" key="4">
    <source>
        <dbReference type="PROSITE" id="PS50893"/>
    </source>
</evidence>
<evidence type="ECO:0000313" key="6">
    <source>
        <dbReference type="Proteomes" id="UP000065807"/>
    </source>
</evidence>
<dbReference type="KEGG" id="lpil:LIP_1639"/>
<dbReference type="STRING" id="1555112.LIP_1639"/>
<dbReference type="PANTHER" id="PTHR45772">
    <property type="entry name" value="CONSERVED COMPONENT OF ABC TRANSPORTER FOR NATURAL AMINO ACIDS-RELATED"/>
    <property type="match status" value="1"/>
</dbReference>
<dbReference type="CDD" id="cd03219">
    <property type="entry name" value="ABC_Mj1267_LivG_branched"/>
    <property type="match status" value="1"/>
</dbReference>
<evidence type="ECO:0000256" key="1">
    <source>
        <dbReference type="ARBA" id="ARBA00022448"/>
    </source>
</evidence>
<reference evidence="6" key="2">
    <citation type="journal article" date="2016" name="Int. J. Syst. Evol. Microbiol.">
        <title>Complete genome sequence and cell structure of Limnochorda pilosa, a Gram-negative spore-former within the phylum Firmicutes.</title>
        <authorList>
            <person name="Watanabe M."/>
            <person name="Kojima H."/>
            <person name="Fukui M."/>
        </authorList>
    </citation>
    <scope>NUCLEOTIDE SEQUENCE [LARGE SCALE GENOMIC DNA]</scope>
    <source>
        <strain evidence="6">HC45</strain>
    </source>
</reference>
<feature type="domain" description="ABC transporter" evidence="4">
    <location>
        <begin position="5"/>
        <end position="252"/>
    </location>
</feature>
<dbReference type="FunFam" id="3.40.50.300:FF:000421">
    <property type="entry name" value="Branched-chain amino acid ABC transporter ATP-binding protein"/>
    <property type="match status" value="1"/>
</dbReference>
<keyword evidence="2" id="KW-0547">Nucleotide-binding</keyword>
<dbReference type="GO" id="GO:1903806">
    <property type="term" value="P:L-isoleucine import across plasma membrane"/>
    <property type="evidence" value="ECO:0007669"/>
    <property type="project" value="TreeGrafter"/>
</dbReference>
<dbReference type="GO" id="GO:1903805">
    <property type="term" value="P:L-valine import across plasma membrane"/>
    <property type="evidence" value="ECO:0007669"/>
    <property type="project" value="TreeGrafter"/>
</dbReference>
<dbReference type="GO" id="GO:0015808">
    <property type="term" value="P:L-alanine transport"/>
    <property type="evidence" value="ECO:0007669"/>
    <property type="project" value="TreeGrafter"/>
</dbReference>
<dbReference type="GO" id="GO:0042941">
    <property type="term" value="P:D-alanine transmembrane transport"/>
    <property type="evidence" value="ECO:0007669"/>
    <property type="project" value="TreeGrafter"/>
</dbReference>
<dbReference type="PROSITE" id="PS50893">
    <property type="entry name" value="ABC_TRANSPORTER_2"/>
    <property type="match status" value="1"/>
</dbReference>
<dbReference type="EMBL" id="AP014924">
    <property type="protein sequence ID" value="BAS27485.1"/>
    <property type="molecule type" value="Genomic_DNA"/>
</dbReference>
<dbReference type="GO" id="GO:0005304">
    <property type="term" value="F:L-valine transmembrane transporter activity"/>
    <property type="evidence" value="ECO:0007669"/>
    <property type="project" value="TreeGrafter"/>
</dbReference>
<reference evidence="6" key="1">
    <citation type="submission" date="2015-07" db="EMBL/GenBank/DDBJ databases">
        <title>Complete genome sequence and phylogenetic analysis of Limnochorda pilosa.</title>
        <authorList>
            <person name="Watanabe M."/>
            <person name="Kojima H."/>
            <person name="Fukui M."/>
        </authorList>
    </citation>
    <scope>NUCLEOTIDE SEQUENCE [LARGE SCALE GENOMIC DNA]</scope>
    <source>
        <strain evidence="6">HC45</strain>
    </source>
</reference>
<accession>A0A0K2SK60</accession>
<keyword evidence="6" id="KW-1185">Reference proteome</keyword>
<dbReference type="Gene3D" id="3.40.50.300">
    <property type="entry name" value="P-loop containing nucleotide triphosphate hydrolases"/>
    <property type="match status" value="1"/>
</dbReference>
<dbReference type="InterPro" id="IPR003593">
    <property type="entry name" value="AAA+_ATPase"/>
</dbReference>